<evidence type="ECO:0000256" key="14">
    <source>
        <dbReference type="ARBA" id="ARBA00026218"/>
    </source>
</evidence>
<proteinExistence type="inferred from homology"/>
<dbReference type="SUPFAM" id="SSF55811">
    <property type="entry name" value="Nudix"/>
    <property type="match status" value="1"/>
</dbReference>
<comment type="similarity">
    <text evidence="3">Belongs to the Nudix hydrolase family.</text>
</comment>
<evidence type="ECO:0000256" key="11">
    <source>
        <dbReference type="ARBA" id="ARBA00024486"/>
    </source>
</evidence>
<accession>A0A176W0Z9</accession>
<evidence type="ECO:0000256" key="17">
    <source>
        <dbReference type="ARBA" id="ARBA00030682"/>
    </source>
</evidence>
<evidence type="ECO:0000256" key="19">
    <source>
        <dbReference type="ARBA" id="ARBA00032071"/>
    </source>
</evidence>
<evidence type="ECO:0000256" key="15">
    <source>
        <dbReference type="ARBA" id="ARBA00029673"/>
    </source>
</evidence>
<dbReference type="EMBL" id="LVLJ01002256">
    <property type="protein sequence ID" value="OAE26112.1"/>
    <property type="molecule type" value="Genomic_DNA"/>
</dbReference>
<comment type="catalytic activity">
    <reaction evidence="20">
        <text>N(6)-methyl-ATP + H2O = N(6)-methyl-AMP + diphosphate + H(+)</text>
        <dbReference type="Rhea" id="RHEA:67608"/>
        <dbReference type="ChEBI" id="CHEBI:15377"/>
        <dbReference type="ChEBI" id="CHEBI:15378"/>
        <dbReference type="ChEBI" id="CHEBI:33019"/>
        <dbReference type="ChEBI" id="CHEBI:144842"/>
        <dbReference type="ChEBI" id="CHEBI:172873"/>
    </reaction>
    <physiologicalReaction direction="left-to-right" evidence="20">
        <dbReference type="Rhea" id="RHEA:67609"/>
    </physiologicalReaction>
</comment>
<evidence type="ECO:0000256" key="5">
    <source>
        <dbReference type="ARBA" id="ARBA00022723"/>
    </source>
</evidence>
<dbReference type="InterPro" id="IPR003563">
    <property type="entry name" value="8ODP"/>
</dbReference>
<dbReference type="GO" id="GO:0005737">
    <property type="term" value="C:cytoplasm"/>
    <property type="evidence" value="ECO:0007669"/>
    <property type="project" value="TreeGrafter"/>
</dbReference>
<dbReference type="InterPro" id="IPR015797">
    <property type="entry name" value="NUDIX_hydrolase-like_dom_sf"/>
</dbReference>
<dbReference type="GO" id="GO:0008828">
    <property type="term" value="F:dATP diphosphatase activity"/>
    <property type="evidence" value="ECO:0007669"/>
    <property type="project" value="UniProtKB-EC"/>
</dbReference>
<dbReference type="GO" id="GO:0005634">
    <property type="term" value="C:nucleus"/>
    <property type="evidence" value="ECO:0007669"/>
    <property type="project" value="UniProtKB-SubCell"/>
</dbReference>
<evidence type="ECO:0000256" key="16">
    <source>
        <dbReference type="ARBA" id="ARBA00030634"/>
    </source>
</evidence>
<comment type="caution">
    <text evidence="25">The sequence shown here is derived from an EMBL/GenBank/DDBJ whole genome shotgun (WGS) entry which is preliminary data.</text>
</comment>
<dbReference type="GO" id="GO:0042262">
    <property type="term" value="P:DNA protection"/>
    <property type="evidence" value="ECO:0007669"/>
    <property type="project" value="InterPro"/>
</dbReference>
<reference evidence="25" key="1">
    <citation type="submission" date="2016-03" db="EMBL/GenBank/DDBJ databases">
        <title>Mechanisms controlling the formation of the plant cell surface in tip-growing cells are functionally conserved among land plants.</title>
        <authorList>
            <person name="Honkanen S."/>
            <person name="Jones V.A."/>
            <person name="Morieri G."/>
            <person name="Champion C."/>
            <person name="Hetherington A.J."/>
            <person name="Kelly S."/>
            <person name="Saint-Marcoux D."/>
            <person name="Proust H."/>
            <person name="Prescott H."/>
            <person name="Dolan L."/>
        </authorList>
    </citation>
    <scope>NUCLEOTIDE SEQUENCE [LARGE SCALE GENOMIC DNA]</scope>
    <source>
        <tissue evidence="25">Whole gametophyte</tissue>
    </source>
</reference>
<evidence type="ECO:0000256" key="3">
    <source>
        <dbReference type="ARBA" id="ARBA00005582"/>
    </source>
</evidence>
<keyword evidence="7" id="KW-0460">Magnesium</keyword>
<comment type="subcellular location">
    <subcellularLocation>
        <location evidence="2">Nucleus</location>
    </subcellularLocation>
</comment>
<comment type="function">
    <text evidence="23">Oxidized purine nucleoside triphosphate hydrolase which is a prominent sanitizer of the oxidized nucleotide pool. Catalyzes the hydrolysis of 2-oxo-dATP (2-hydroxy-dATP) into 2-oxo-dAMP. Also has a significant hydrolase activity toward 2-oxo-ATP, 8-oxo-dGTP and 8-oxo-dATP. Through the hydrolysis of oxidized purine nucleoside triphosphates, prevents their incorporation into DNA and the subsequent transversions A:T to C:G and G:C to T:A. Also catalyzes the hydrolysis of methylated purine nucleoside triphosphate preventing their integration into DNA. Through this antimutagenic activity protects cells from oxidative stress.</text>
</comment>
<sequence length="195" mass="21620">MSMAVDDREAVKQSITSTVVEEPVQKESTARKLLTLVIIHSDGKVLLGLKKRGFGKGYYNGFGGKVEKGETIDQAAARELQEESGVTATDMEKRGILTFHFDNDPLAWEVHVYYATKFLGEPCETDEMAPTWFSVADIPYGSTLVHILMTLPSQFMHHNTAAAVLGFYPPPNSLAWLLRSFGNMLNEYLSIATNT</sequence>
<dbReference type="Gene3D" id="3.90.79.10">
    <property type="entry name" value="Nucleoside Triphosphate Pyrophosphohydrolase"/>
    <property type="match status" value="1"/>
</dbReference>
<evidence type="ECO:0000256" key="20">
    <source>
        <dbReference type="ARBA" id="ARBA00048002"/>
    </source>
</evidence>
<keyword evidence="6" id="KW-0378">Hydrolase</keyword>
<dbReference type="GO" id="GO:0008413">
    <property type="term" value="F:8-oxo-7,8-dihydroguanosine triphosphate pyrophosphatase activity"/>
    <property type="evidence" value="ECO:0007669"/>
    <property type="project" value="InterPro"/>
</dbReference>
<evidence type="ECO:0000259" key="24">
    <source>
        <dbReference type="PROSITE" id="PS51462"/>
    </source>
</evidence>
<evidence type="ECO:0000313" key="26">
    <source>
        <dbReference type="Proteomes" id="UP000077202"/>
    </source>
</evidence>
<evidence type="ECO:0000256" key="7">
    <source>
        <dbReference type="ARBA" id="ARBA00022842"/>
    </source>
</evidence>
<evidence type="ECO:0000256" key="10">
    <source>
        <dbReference type="ARBA" id="ARBA00024459"/>
    </source>
</evidence>
<evidence type="ECO:0000256" key="6">
    <source>
        <dbReference type="ARBA" id="ARBA00022801"/>
    </source>
</evidence>
<dbReference type="CDD" id="cd03427">
    <property type="entry name" value="NUDIX_MTH1_Nudt1"/>
    <property type="match status" value="1"/>
</dbReference>
<evidence type="ECO:0000256" key="1">
    <source>
        <dbReference type="ARBA" id="ARBA00001946"/>
    </source>
</evidence>
<dbReference type="PROSITE" id="PS00893">
    <property type="entry name" value="NUDIX_BOX"/>
    <property type="match status" value="1"/>
</dbReference>
<comment type="subunit">
    <text evidence="4">Monomer.</text>
</comment>
<comment type="catalytic activity">
    <reaction evidence="12">
        <text>2-oxo-ATP + H2O = 2-oxo-AMP + diphosphate + H(+)</text>
        <dbReference type="Rhea" id="RHEA:67392"/>
        <dbReference type="ChEBI" id="CHEBI:15377"/>
        <dbReference type="ChEBI" id="CHEBI:15378"/>
        <dbReference type="ChEBI" id="CHEBI:33019"/>
        <dbReference type="ChEBI" id="CHEBI:71395"/>
        <dbReference type="ChEBI" id="CHEBI:172878"/>
    </reaction>
    <physiologicalReaction direction="left-to-right" evidence="12">
        <dbReference type="Rhea" id="RHEA:67393"/>
    </physiologicalReaction>
</comment>
<dbReference type="InterPro" id="IPR020084">
    <property type="entry name" value="NUDIX_hydrolase_CS"/>
</dbReference>
<keyword evidence="26" id="KW-1185">Reference proteome</keyword>
<comment type="catalytic activity">
    <reaction evidence="21">
        <text>O(6)-methyl-dGTP + H2O = O(6)-methyl-dGMP + diphosphate + H(+)</text>
        <dbReference type="Rhea" id="RHEA:67600"/>
        <dbReference type="ChEBI" id="CHEBI:15377"/>
        <dbReference type="ChEBI" id="CHEBI:15378"/>
        <dbReference type="ChEBI" id="CHEBI:33019"/>
        <dbReference type="ChEBI" id="CHEBI:169974"/>
        <dbReference type="ChEBI" id="CHEBI:169975"/>
    </reaction>
    <physiologicalReaction direction="left-to-right" evidence="21">
        <dbReference type="Rhea" id="RHEA:67601"/>
    </physiologicalReaction>
</comment>
<evidence type="ECO:0000256" key="18">
    <source>
        <dbReference type="ARBA" id="ARBA00031927"/>
    </source>
</evidence>
<evidence type="ECO:0000256" key="12">
    <source>
        <dbReference type="ARBA" id="ARBA00024596"/>
    </source>
</evidence>
<feature type="domain" description="Nudix hydrolase" evidence="24">
    <location>
        <begin position="30"/>
        <end position="157"/>
    </location>
</feature>
<evidence type="ECO:0000313" key="25">
    <source>
        <dbReference type="EMBL" id="OAE26112.1"/>
    </source>
</evidence>
<comment type="catalytic activity">
    <reaction evidence="9">
        <text>8-oxo-dATP + H2O = 8-oxo-dAMP + diphosphate + H(+)</text>
        <dbReference type="Rhea" id="RHEA:65396"/>
        <dbReference type="ChEBI" id="CHEBI:15377"/>
        <dbReference type="ChEBI" id="CHEBI:15378"/>
        <dbReference type="ChEBI" id="CHEBI:33019"/>
        <dbReference type="ChEBI" id="CHEBI:71361"/>
        <dbReference type="ChEBI" id="CHEBI:172871"/>
    </reaction>
    <physiologicalReaction direction="left-to-right" evidence="9">
        <dbReference type="Rhea" id="RHEA:65397"/>
    </physiologicalReaction>
</comment>
<dbReference type="AlphaFoldDB" id="A0A176W0Z9"/>
<evidence type="ECO:0000256" key="23">
    <source>
        <dbReference type="ARBA" id="ARBA00053094"/>
    </source>
</evidence>
<dbReference type="PRINTS" id="PR01403">
    <property type="entry name" value="8OXTPHPHTASE"/>
</dbReference>
<comment type="cofactor">
    <cofactor evidence="1">
        <name>Mg(2+)</name>
        <dbReference type="ChEBI" id="CHEBI:18420"/>
    </cofactor>
</comment>
<evidence type="ECO:0000256" key="9">
    <source>
        <dbReference type="ARBA" id="ARBA00024448"/>
    </source>
</evidence>
<dbReference type="PANTHER" id="PTHR43758:SF2">
    <property type="entry name" value="OXIDIZED PURINE NUCLEOSIDE TRIPHOSPHATE HYDROLASE"/>
    <property type="match status" value="1"/>
</dbReference>
<keyword evidence="5" id="KW-0479">Metal-binding</keyword>
<comment type="catalytic activity">
    <reaction evidence="10">
        <text>2-oxo-dATP + H2O = 2-oxo-dAMP + diphosphate + H(+)</text>
        <dbReference type="Rhea" id="RHEA:31583"/>
        <dbReference type="ChEBI" id="CHEBI:15377"/>
        <dbReference type="ChEBI" id="CHEBI:15378"/>
        <dbReference type="ChEBI" id="CHEBI:33019"/>
        <dbReference type="ChEBI" id="CHEBI:63212"/>
        <dbReference type="ChEBI" id="CHEBI:77897"/>
        <dbReference type="EC" id="3.6.1.56"/>
    </reaction>
    <physiologicalReaction direction="left-to-right" evidence="10">
        <dbReference type="Rhea" id="RHEA:31584"/>
    </physiologicalReaction>
</comment>
<dbReference type="Pfam" id="PF00293">
    <property type="entry name" value="NUDIX"/>
    <property type="match status" value="1"/>
</dbReference>
<comment type="catalytic activity">
    <reaction evidence="22">
        <text>N(6)-methyl-dATP + H2O = N(6)-methyl-dAMP + diphosphate + H(+)</text>
        <dbReference type="Rhea" id="RHEA:67604"/>
        <dbReference type="ChEBI" id="CHEBI:15377"/>
        <dbReference type="ChEBI" id="CHEBI:15378"/>
        <dbReference type="ChEBI" id="CHEBI:33019"/>
        <dbReference type="ChEBI" id="CHEBI:169976"/>
        <dbReference type="ChEBI" id="CHEBI:172872"/>
    </reaction>
    <physiologicalReaction direction="left-to-right" evidence="22">
        <dbReference type="Rhea" id="RHEA:67605"/>
    </physiologicalReaction>
</comment>
<protein>
    <recommendedName>
        <fullName evidence="14">Oxidized purine nucleoside triphosphate hydrolase</fullName>
        <ecNumber evidence="13">3.6.1.56</ecNumber>
    </recommendedName>
    <alternativeName>
        <fullName evidence="18">2-hydroxy-dATP diphosphatase</fullName>
    </alternativeName>
    <alternativeName>
        <fullName evidence="17">7,8-dihydro-8-oxoguanine triphosphatase</fullName>
    </alternativeName>
    <alternativeName>
        <fullName evidence="16">8-oxo-dGTPase</fullName>
    </alternativeName>
    <alternativeName>
        <fullName evidence="19">Methylated purine nucleoside triphosphate hydrolase</fullName>
    </alternativeName>
    <alternativeName>
        <fullName evidence="15">Nucleoside diphosphate-linked moiety X motif 1</fullName>
    </alternativeName>
</protein>
<dbReference type="GO" id="GO:0046872">
    <property type="term" value="F:metal ion binding"/>
    <property type="evidence" value="ECO:0007669"/>
    <property type="project" value="UniProtKB-KW"/>
</dbReference>
<evidence type="ECO:0000256" key="21">
    <source>
        <dbReference type="ARBA" id="ARBA00048894"/>
    </source>
</evidence>
<organism evidence="25 26">
    <name type="scientific">Marchantia polymorpha subsp. ruderalis</name>
    <dbReference type="NCBI Taxonomy" id="1480154"/>
    <lineage>
        <taxon>Eukaryota</taxon>
        <taxon>Viridiplantae</taxon>
        <taxon>Streptophyta</taxon>
        <taxon>Embryophyta</taxon>
        <taxon>Marchantiophyta</taxon>
        <taxon>Marchantiopsida</taxon>
        <taxon>Marchantiidae</taxon>
        <taxon>Marchantiales</taxon>
        <taxon>Marchantiaceae</taxon>
        <taxon>Marchantia</taxon>
    </lineage>
</organism>
<evidence type="ECO:0000256" key="2">
    <source>
        <dbReference type="ARBA" id="ARBA00004123"/>
    </source>
</evidence>
<dbReference type="PROSITE" id="PS51462">
    <property type="entry name" value="NUDIX"/>
    <property type="match status" value="1"/>
</dbReference>
<name>A0A176W0Z9_MARPO</name>
<dbReference type="Proteomes" id="UP000077202">
    <property type="component" value="Unassembled WGS sequence"/>
</dbReference>
<dbReference type="PANTHER" id="PTHR43758">
    <property type="entry name" value="7,8-DIHYDRO-8-OXOGUANINE TRIPHOSPHATASE"/>
    <property type="match status" value="1"/>
</dbReference>
<comment type="catalytic activity">
    <reaction evidence="11">
        <text>8-oxo-dGTP + H2O = 8-oxo-dGMP + diphosphate + H(+)</text>
        <dbReference type="Rhea" id="RHEA:31575"/>
        <dbReference type="ChEBI" id="CHEBI:15377"/>
        <dbReference type="ChEBI" id="CHEBI:15378"/>
        <dbReference type="ChEBI" id="CHEBI:33019"/>
        <dbReference type="ChEBI" id="CHEBI:63224"/>
        <dbReference type="ChEBI" id="CHEBI:77896"/>
    </reaction>
    <physiologicalReaction direction="left-to-right" evidence="11">
        <dbReference type="Rhea" id="RHEA:31576"/>
    </physiologicalReaction>
</comment>
<gene>
    <name evidence="25" type="ORF">AXG93_4022s1250</name>
</gene>
<dbReference type="EC" id="3.6.1.56" evidence="13"/>
<keyword evidence="8" id="KW-0539">Nucleus</keyword>
<evidence type="ECO:0000256" key="13">
    <source>
        <dbReference type="ARBA" id="ARBA00026103"/>
    </source>
</evidence>
<dbReference type="InterPro" id="IPR000086">
    <property type="entry name" value="NUDIX_hydrolase_dom"/>
</dbReference>
<evidence type="ECO:0000256" key="4">
    <source>
        <dbReference type="ARBA" id="ARBA00011245"/>
    </source>
</evidence>
<evidence type="ECO:0000256" key="8">
    <source>
        <dbReference type="ARBA" id="ARBA00023242"/>
    </source>
</evidence>
<evidence type="ECO:0000256" key="22">
    <source>
        <dbReference type="ARBA" id="ARBA00049032"/>
    </source>
</evidence>